<dbReference type="Proteomes" id="UP001519460">
    <property type="component" value="Unassembled WGS sequence"/>
</dbReference>
<reference evidence="1 2" key="1">
    <citation type="journal article" date="2023" name="Sci. Data">
        <title>Genome assembly of the Korean intertidal mud-creeper Batillaria attramentaria.</title>
        <authorList>
            <person name="Patra A.K."/>
            <person name="Ho P.T."/>
            <person name="Jun S."/>
            <person name="Lee S.J."/>
            <person name="Kim Y."/>
            <person name="Won Y.J."/>
        </authorList>
    </citation>
    <scope>NUCLEOTIDE SEQUENCE [LARGE SCALE GENOMIC DNA]</scope>
    <source>
        <strain evidence="1">Wonlab-2016</strain>
    </source>
</reference>
<name>A0ABD0LLQ3_9CAEN</name>
<evidence type="ECO:0000313" key="1">
    <source>
        <dbReference type="EMBL" id="KAK7500191.1"/>
    </source>
</evidence>
<dbReference type="AlphaFoldDB" id="A0ABD0LLQ3"/>
<organism evidence="1 2">
    <name type="scientific">Batillaria attramentaria</name>
    <dbReference type="NCBI Taxonomy" id="370345"/>
    <lineage>
        <taxon>Eukaryota</taxon>
        <taxon>Metazoa</taxon>
        <taxon>Spiralia</taxon>
        <taxon>Lophotrochozoa</taxon>
        <taxon>Mollusca</taxon>
        <taxon>Gastropoda</taxon>
        <taxon>Caenogastropoda</taxon>
        <taxon>Sorbeoconcha</taxon>
        <taxon>Cerithioidea</taxon>
        <taxon>Batillariidae</taxon>
        <taxon>Batillaria</taxon>
    </lineage>
</organism>
<protein>
    <recommendedName>
        <fullName evidence="3">C2H2-type domain-containing protein</fullName>
    </recommendedName>
</protein>
<accession>A0ABD0LLQ3</accession>
<comment type="caution">
    <text evidence="1">The sequence shown here is derived from an EMBL/GenBank/DDBJ whole genome shotgun (WGS) entry which is preliminary data.</text>
</comment>
<gene>
    <name evidence="1" type="ORF">BaRGS_00008738</name>
</gene>
<keyword evidence="2" id="KW-1185">Reference proteome</keyword>
<dbReference type="EMBL" id="JACVVK020000039">
    <property type="protein sequence ID" value="KAK7500191.1"/>
    <property type="molecule type" value="Genomic_DNA"/>
</dbReference>
<evidence type="ECO:0008006" key="3">
    <source>
        <dbReference type="Google" id="ProtNLM"/>
    </source>
</evidence>
<evidence type="ECO:0000313" key="2">
    <source>
        <dbReference type="Proteomes" id="UP001519460"/>
    </source>
</evidence>
<proteinExistence type="predicted"/>
<sequence length="133" mass="15391">MPQKRPCPGEPNCLQVFMYARALKAHVLACRHAQKVRVSYNEASLGSMLTTVQHSENTELGNIRISRVGVDTYLKRNPVYDRTFLIKRIYNTRPVERHVTTPPKQKPDRDLEVWIRTRFSTTQRRHTISSGTA</sequence>